<dbReference type="InterPro" id="IPR013328">
    <property type="entry name" value="6PGD_dom2"/>
</dbReference>
<evidence type="ECO:0000256" key="1">
    <source>
        <dbReference type="ARBA" id="ARBA00002526"/>
    </source>
</evidence>
<dbReference type="InterPro" id="IPR008927">
    <property type="entry name" value="6-PGluconate_DH-like_C_sf"/>
</dbReference>
<evidence type="ECO:0000256" key="3">
    <source>
        <dbReference type="ARBA" id="ARBA00008419"/>
    </source>
</evidence>
<evidence type="ECO:0000256" key="4">
    <source>
        <dbReference type="ARBA" id="ARBA00011738"/>
    </source>
</evidence>
<evidence type="ECO:0000256" key="9">
    <source>
        <dbReference type="ARBA" id="ARBA00048640"/>
    </source>
</evidence>
<dbReference type="FunFam" id="1.10.1040.10:FF:000002">
    <property type="entry name" value="6-phosphogluconate dehydrogenase, decarboxylating"/>
    <property type="match status" value="1"/>
</dbReference>
<evidence type="ECO:0000259" key="11">
    <source>
        <dbReference type="SMART" id="SM01350"/>
    </source>
</evidence>
<dbReference type="InterPro" id="IPR006115">
    <property type="entry name" value="6PGDH_NADP-bd"/>
</dbReference>
<dbReference type="InterPro" id="IPR006113">
    <property type="entry name" value="6PGDH_Gnd/GntZ"/>
</dbReference>
<dbReference type="SMART" id="SM01350">
    <property type="entry name" value="6PGD"/>
    <property type="match status" value="1"/>
</dbReference>
<dbReference type="Proteomes" id="UP000023758">
    <property type="component" value="Unassembled WGS sequence"/>
</dbReference>
<evidence type="ECO:0000256" key="2">
    <source>
        <dbReference type="ARBA" id="ARBA00004874"/>
    </source>
</evidence>
<feature type="domain" description="6-phosphogluconate dehydrogenase C-terminal" evidence="11">
    <location>
        <begin position="108"/>
        <end position="404"/>
    </location>
</feature>
<sequence length="417" mass="46268">MLLVMAGKPVDDFIESLLPFVEKGDIIIDGGNSHYPDSNRRTKYLAEKGIRFVGTGVSGGEEGARYGPSLMPGGNEEAWPYIKDIFQSVAAKSDGEACCDWVGDEGAGHYVKMVHNGIEYGDMQLITEAYDIMKRGLGMTPAEIGDVFEKWNKGVLDSFLIEITRDILRYNDDDGTALLEKILDAAGQKGTGKWTAINALDLGMPVTLIGEAVFGRCLSSLKDERIRASKVLKGPEPDFKGDRQEFINNLEQALYASKIISYAQGFMLIQEAAKVYEWKLNKPSIALMWRGGCIIRSVFLKDITNAYRTNPDLENLLFDDFFNKAIHNAQAGWRDVVSKSALWGIPTPAFSTALSFYDGYRSRDLPANLLQAQRDYFGAHTFRIKPEHASDKYPEGKDIHVNWTGRGGNVSASTYQA</sequence>
<evidence type="ECO:0000256" key="10">
    <source>
        <dbReference type="RuleBase" id="RU000485"/>
    </source>
</evidence>
<keyword evidence="6 10" id="KW-0560">Oxidoreductase</keyword>
<evidence type="ECO:0000313" key="12">
    <source>
        <dbReference type="EMBL" id="EZF51775.1"/>
    </source>
</evidence>
<reference evidence="12" key="1">
    <citation type="submission" date="2014-02" db="EMBL/GenBank/DDBJ databases">
        <title>The Genome Sequence of Trichophyton rubrum (morphotype fischeri) CBS 288.86.</title>
        <authorList>
            <consortium name="The Broad Institute Genomics Platform"/>
            <person name="Cuomo C.A."/>
            <person name="White T.C."/>
            <person name="Graser Y."/>
            <person name="Martinez-Rossi N."/>
            <person name="Heitman J."/>
            <person name="Young S.K."/>
            <person name="Zeng Q."/>
            <person name="Gargeya S."/>
            <person name="Abouelleil A."/>
            <person name="Alvarado L."/>
            <person name="Chapman S.B."/>
            <person name="Gainer-Dewar J."/>
            <person name="Goldberg J."/>
            <person name="Griggs A."/>
            <person name="Gujja S."/>
            <person name="Hansen M."/>
            <person name="Howarth C."/>
            <person name="Imamovic A."/>
            <person name="Larimer J."/>
            <person name="Martinez D."/>
            <person name="Murphy C."/>
            <person name="Pearson M.D."/>
            <person name="Persinoti G."/>
            <person name="Poon T."/>
            <person name="Priest M."/>
            <person name="Roberts A.D."/>
            <person name="Saif S."/>
            <person name="Shea T.D."/>
            <person name="Sykes S.N."/>
            <person name="Wortman J."/>
            <person name="Nusbaum C."/>
            <person name="Birren B."/>
        </authorList>
    </citation>
    <scope>NUCLEOTIDE SEQUENCE [LARGE SCALE GENOMIC DNA]</scope>
    <source>
        <strain evidence="12">CBS 288.86</strain>
    </source>
</reference>
<name>A0A022W048_TRIRU</name>
<dbReference type="UniPathway" id="UPA00115">
    <property type="reaction ID" value="UER00410"/>
</dbReference>
<dbReference type="PROSITE" id="PS00461">
    <property type="entry name" value="6PGD"/>
    <property type="match status" value="1"/>
</dbReference>
<dbReference type="Pfam" id="PF00393">
    <property type="entry name" value="6PGD"/>
    <property type="match status" value="1"/>
</dbReference>
<dbReference type="InterPro" id="IPR006184">
    <property type="entry name" value="6PGdom_BS"/>
</dbReference>
<dbReference type="AlphaFoldDB" id="A0A022W048"/>
<comment type="subunit">
    <text evidence="4">Homodimer.</text>
</comment>
<comment type="function">
    <text evidence="1">Catalyzes the oxidative decarboxylation of 6-phosphogluconate to ribulose 5-phosphate and CO(2), with concomitant reduction of NADP to NADPH.</text>
</comment>
<dbReference type="InterPro" id="IPR006183">
    <property type="entry name" value="Pgluconate_DH"/>
</dbReference>
<dbReference type="Gene3D" id="3.40.50.720">
    <property type="entry name" value="NAD(P)-binding Rossmann-like Domain"/>
    <property type="match status" value="1"/>
</dbReference>
<dbReference type="HOGENOM" id="CLU_024540_4_2_1"/>
<dbReference type="InterPro" id="IPR036291">
    <property type="entry name" value="NAD(P)-bd_dom_sf"/>
</dbReference>
<dbReference type="SUPFAM" id="SSF48179">
    <property type="entry name" value="6-phosphogluconate dehydrogenase C-terminal domain-like"/>
    <property type="match status" value="1"/>
</dbReference>
<evidence type="ECO:0000256" key="6">
    <source>
        <dbReference type="ARBA" id="ARBA00023002"/>
    </source>
</evidence>
<dbReference type="NCBIfam" id="NF006765">
    <property type="entry name" value="PRK09287.1"/>
    <property type="match status" value="1"/>
</dbReference>
<comment type="catalytic activity">
    <reaction evidence="9 10">
        <text>6-phospho-D-gluconate + NADP(+) = D-ribulose 5-phosphate + CO2 + NADPH</text>
        <dbReference type="Rhea" id="RHEA:10116"/>
        <dbReference type="ChEBI" id="CHEBI:16526"/>
        <dbReference type="ChEBI" id="CHEBI:57783"/>
        <dbReference type="ChEBI" id="CHEBI:58121"/>
        <dbReference type="ChEBI" id="CHEBI:58349"/>
        <dbReference type="ChEBI" id="CHEBI:58759"/>
        <dbReference type="EC" id="1.1.1.44"/>
    </reaction>
</comment>
<dbReference type="EC" id="1.1.1.44" evidence="10"/>
<evidence type="ECO:0000256" key="7">
    <source>
        <dbReference type="ARBA" id="ARBA00023064"/>
    </source>
</evidence>
<dbReference type="NCBIfam" id="TIGR00873">
    <property type="entry name" value="gnd"/>
    <property type="match status" value="1"/>
</dbReference>
<dbReference type="GO" id="GO:0004616">
    <property type="term" value="F:phosphogluconate dehydrogenase (decarboxylating) activity"/>
    <property type="evidence" value="ECO:0007669"/>
    <property type="project" value="UniProtKB-EC"/>
</dbReference>
<dbReference type="EMBL" id="KK207864">
    <property type="protein sequence ID" value="EZF51775.1"/>
    <property type="molecule type" value="Genomic_DNA"/>
</dbReference>
<protein>
    <recommendedName>
        <fullName evidence="10">6-phosphogluconate dehydrogenase, decarboxylating</fullName>
        <ecNumber evidence="10">1.1.1.44</ecNumber>
    </recommendedName>
</protein>
<organism evidence="12">
    <name type="scientific">Trichophyton rubrum CBS 288.86</name>
    <dbReference type="NCBI Taxonomy" id="1215330"/>
    <lineage>
        <taxon>Eukaryota</taxon>
        <taxon>Fungi</taxon>
        <taxon>Dikarya</taxon>
        <taxon>Ascomycota</taxon>
        <taxon>Pezizomycotina</taxon>
        <taxon>Eurotiomycetes</taxon>
        <taxon>Eurotiomycetidae</taxon>
        <taxon>Onygenales</taxon>
        <taxon>Arthrodermataceae</taxon>
        <taxon>Trichophyton</taxon>
    </lineage>
</organism>
<dbReference type="FunFam" id="1.20.5.320:FF:000002">
    <property type="entry name" value="6-phosphogluconate dehydrogenase, decarboxylating"/>
    <property type="match status" value="1"/>
</dbReference>
<keyword evidence="7 10" id="KW-0311">Gluconate utilization</keyword>
<gene>
    <name evidence="12" type="ORF">H103_05013</name>
</gene>
<dbReference type="GO" id="GO:0050661">
    <property type="term" value="F:NADP binding"/>
    <property type="evidence" value="ECO:0007669"/>
    <property type="project" value="InterPro"/>
</dbReference>
<evidence type="ECO:0000256" key="5">
    <source>
        <dbReference type="ARBA" id="ARBA00022857"/>
    </source>
</evidence>
<dbReference type="Pfam" id="PF03446">
    <property type="entry name" value="NAD_binding_2"/>
    <property type="match status" value="1"/>
</dbReference>
<evidence type="ECO:0000256" key="8">
    <source>
        <dbReference type="ARBA" id="ARBA00023126"/>
    </source>
</evidence>
<dbReference type="GO" id="GO:0009051">
    <property type="term" value="P:pentose-phosphate shunt, oxidative branch"/>
    <property type="evidence" value="ECO:0007669"/>
    <property type="project" value="UniProtKB-ARBA"/>
</dbReference>
<keyword evidence="8 10" id="KW-0570">Pentose shunt</keyword>
<dbReference type="Gene3D" id="1.10.1040.10">
    <property type="entry name" value="N-(1-d-carboxylethyl)-l-norvaline Dehydrogenase, domain 2"/>
    <property type="match status" value="1"/>
</dbReference>
<dbReference type="Gene3D" id="1.20.5.320">
    <property type="entry name" value="6-Phosphogluconate Dehydrogenase, domain 3"/>
    <property type="match status" value="1"/>
</dbReference>
<dbReference type="PRINTS" id="PR00076">
    <property type="entry name" value="6PGDHDRGNASE"/>
</dbReference>
<proteinExistence type="inferred from homology"/>
<dbReference type="SUPFAM" id="SSF51735">
    <property type="entry name" value="NAD(P)-binding Rossmann-fold domains"/>
    <property type="match status" value="1"/>
</dbReference>
<dbReference type="PANTHER" id="PTHR11811">
    <property type="entry name" value="6-PHOSPHOGLUCONATE DEHYDROGENASE"/>
    <property type="match status" value="1"/>
</dbReference>
<dbReference type="GO" id="GO:0019521">
    <property type="term" value="P:D-gluconate metabolic process"/>
    <property type="evidence" value="ECO:0007669"/>
    <property type="project" value="UniProtKB-KW"/>
</dbReference>
<dbReference type="InterPro" id="IPR006114">
    <property type="entry name" value="6PGDH_C"/>
</dbReference>
<keyword evidence="5 10" id="KW-0521">NADP</keyword>
<comment type="similarity">
    <text evidence="3 10">Belongs to the 6-phosphogluconate dehydrogenase family.</text>
</comment>
<comment type="pathway">
    <text evidence="2 10">Carbohydrate degradation; pentose phosphate pathway; D-ribulose 5-phosphate from D-glucose 6-phosphate (oxidative stage): step 3/3.</text>
</comment>
<accession>A0A022W048</accession>